<evidence type="ECO:0000256" key="1">
    <source>
        <dbReference type="ARBA" id="ARBA00023224"/>
    </source>
</evidence>
<reference evidence="7" key="1">
    <citation type="submission" date="2016-10" db="EMBL/GenBank/DDBJ databases">
        <authorList>
            <person name="Varghese N."/>
            <person name="Submissions S."/>
        </authorList>
    </citation>
    <scope>NUCLEOTIDE SEQUENCE [LARGE SCALE GENOMIC DNA]</scope>
    <source>
        <strain evidence="7">Mob M</strain>
    </source>
</reference>
<protein>
    <submittedName>
        <fullName evidence="6">Methyl-accepting chemotaxis protein</fullName>
    </submittedName>
</protein>
<dbReference type="InterPro" id="IPR041395">
    <property type="entry name" value="McpB_HAMP_3rd"/>
</dbReference>
<dbReference type="Pfam" id="PF00015">
    <property type="entry name" value="MCPsignal"/>
    <property type="match status" value="1"/>
</dbReference>
<dbReference type="PROSITE" id="PS50885">
    <property type="entry name" value="HAMP"/>
    <property type="match status" value="2"/>
</dbReference>
<dbReference type="CDD" id="cd11386">
    <property type="entry name" value="MCP_signal"/>
    <property type="match status" value="1"/>
</dbReference>
<dbReference type="Gene3D" id="1.20.120.1530">
    <property type="match status" value="5"/>
</dbReference>
<feature type="domain" description="Methyl-accepting transducer" evidence="4">
    <location>
        <begin position="674"/>
        <end position="910"/>
    </location>
</feature>
<dbReference type="PROSITE" id="PS50111">
    <property type="entry name" value="CHEMOTAXIS_TRANSDUC_2"/>
    <property type="match status" value="1"/>
</dbReference>
<feature type="domain" description="HAMP" evidence="5">
    <location>
        <begin position="603"/>
        <end position="655"/>
    </location>
</feature>
<proteinExistence type="inferred from homology"/>
<dbReference type="Pfam" id="PF18947">
    <property type="entry name" value="HAMP_2"/>
    <property type="match status" value="3"/>
</dbReference>
<dbReference type="Gene3D" id="1.10.287.950">
    <property type="entry name" value="Methyl-accepting chemotaxis protein"/>
    <property type="match status" value="1"/>
</dbReference>
<dbReference type="Proteomes" id="UP000198535">
    <property type="component" value="Unassembled WGS sequence"/>
</dbReference>
<keyword evidence="7" id="KW-1185">Reference proteome</keyword>
<evidence type="ECO:0000313" key="6">
    <source>
        <dbReference type="EMBL" id="SFM40881.1"/>
    </source>
</evidence>
<dbReference type="InterPro" id="IPR054421">
    <property type="entry name" value="McpB_HAMP_2nd"/>
</dbReference>
<evidence type="ECO:0000313" key="7">
    <source>
        <dbReference type="Proteomes" id="UP000198535"/>
    </source>
</evidence>
<dbReference type="SMART" id="SM00283">
    <property type="entry name" value="MA"/>
    <property type="match status" value="1"/>
</dbReference>
<dbReference type="Pfam" id="PF18575">
    <property type="entry name" value="HAMP_N3"/>
    <property type="match status" value="3"/>
</dbReference>
<comment type="similarity">
    <text evidence="2">Belongs to the methyl-accepting chemotaxis (MCP) protein family.</text>
</comment>
<dbReference type="SUPFAM" id="SSF58104">
    <property type="entry name" value="Methyl-accepting chemotaxis protein (MCP) signaling domain"/>
    <property type="match status" value="1"/>
</dbReference>
<dbReference type="STRING" id="487685.SAMN04488696_1082"/>
<dbReference type="CDD" id="cd17528">
    <property type="entry name" value="HAMP_III"/>
    <property type="match status" value="3"/>
</dbReference>
<dbReference type="PANTHER" id="PTHR32089:SF112">
    <property type="entry name" value="LYSOZYME-LIKE PROTEIN-RELATED"/>
    <property type="match status" value="1"/>
</dbReference>
<dbReference type="Pfam" id="PF21927">
    <property type="entry name" value="McpB_HAMP_2"/>
    <property type="match status" value="3"/>
</dbReference>
<dbReference type="RefSeq" id="WP_091934382.1">
    <property type="nucleotide sequence ID" value="NZ_FOUJ01000002.1"/>
</dbReference>
<sequence>MSDEKNDFVEIKQNNSNAVEEILRLVEAALEGKLDTRARVDGYEGTDREILKGINTLLDLLIGPLNVSAEYIYQISKGEIPEKITEDYKGDLNVIKNNINECIDSLGGMAEVNTVLQRMAVNDLTVNVEGNYQGIYAEVGSAVNEVRDRLMHVTDTAQNIASGDISDLERYRQIGNGTGRRSENDRLVPSFIRMMENVEGMIDATVELANASKEGKLDFRADSSQYEGQFKLLIDGINETLDSTTGPLNVSAEYVDRISKGDIPEKITDEYKGDFNEIKNNINQLIDEFNTFTSEMAYMSEQHDAGDIDVVIQEDKFNGVYAEMAKGVNDMVNGHISVKKKAMACVAEFSKGNYDAELEQFPGKKAFINETIEELRGNVKSFIHEMNNMSAQHDAGDIDVIIPLDKFEGAYYEMAEGVNDMVNGHISVKKKAMACVAEFSKGNYDAELEQFPGKKAFINDTIEELRGNVKSFIHEMNNMSVQHDLGDIDVVIPLDKFEGAYYEMAEGVNNMVNGHISVKKKAMACIKEFGEGNFDAELEQFPGKKAFINETVEQVRSNLKSLIVDTDSLIEAAVEGQLHFRADASKHKGDFGKIVTGINDTLDAVIGPLNEAARVINAYADGDLTTRFSIDAKGEFRELSDTLNGLGDELQNVVGVMRENAELIASTAQEMSASTEELAATSEQVTSTVNEISRGMQLQSSKTEEVSLSMADMSRTVQEVARNSDEAAQNAVDSNNLIQNLGTMSQELRLKMNSIKSAVDDSSNVIQDLDGKSKQIGEIVSLITKIADQTNLLALNAAIEAARAGEHGRGFAVVADEVRKLAEDSGKAAKEIAQLIQQMQEGTHNAVSSMKKGTEEVETGAASLEQSVSAIEEVVKAGDTIVKMSQEIAAAAEEQSASIEQVTSASEEVSAIAEQSAAGAQEAVESVQSQADSMQELSRSAQELAAVSTSMQDVVSRFRLETQNSTMARRSFSPSNMRLV</sequence>
<dbReference type="InterPro" id="IPR003660">
    <property type="entry name" value="HAMP_dom"/>
</dbReference>
<dbReference type="SMART" id="SM00304">
    <property type="entry name" value="HAMP"/>
    <property type="match status" value="3"/>
</dbReference>
<dbReference type="GO" id="GO:0016020">
    <property type="term" value="C:membrane"/>
    <property type="evidence" value="ECO:0007669"/>
    <property type="project" value="InterPro"/>
</dbReference>
<dbReference type="CDD" id="cd06225">
    <property type="entry name" value="HAMP"/>
    <property type="match status" value="1"/>
</dbReference>
<evidence type="ECO:0000259" key="4">
    <source>
        <dbReference type="PROSITE" id="PS50111"/>
    </source>
</evidence>
<gene>
    <name evidence="6" type="ORF">SAMN04488696_1082</name>
</gene>
<dbReference type="PANTHER" id="PTHR32089">
    <property type="entry name" value="METHYL-ACCEPTING CHEMOTAXIS PROTEIN MCPB"/>
    <property type="match status" value="1"/>
</dbReference>
<dbReference type="EMBL" id="FOUJ01000002">
    <property type="protein sequence ID" value="SFM40881.1"/>
    <property type="molecule type" value="Genomic_DNA"/>
</dbReference>
<dbReference type="CDD" id="cd17527">
    <property type="entry name" value="HAMP_II"/>
    <property type="match status" value="3"/>
</dbReference>
<dbReference type="AlphaFoldDB" id="A0A1I4QLG5"/>
<keyword evidence="1 3" id="KW-0807">Transducer</keyword>
<dbReference type="GO" id="GO:0007165">
    <property type="term" value="P:signal transduction"/>
    <property type="evidence" value="ECO:0007669"/>
    <property type="project" value="UniProtKB-KW"/>
</dbReference>
<evidence type="ECO:0000256" key="2">
    <source>
        <dbReference type="ARBA" id="ARBA00029447"/>
    </source>
</evidence>
<accession>A0A1I4QLG5</accession>
<dbReference type="OrthoDB" id="8523at2157"/>
<dbReference type="InterPro" id="IPR004089">
    <property type="entry name" value="MCPsignal_dom"/>
</dbReference>
<evidence type="ECO:0000259" key="5">
    <source>
        <dbReference type="PROSITE" id="PS50885"/>
    </source>
</evidence>
<dbReference type="FunFam" id="1.10.287.950:FF:000001">
    <property type="entry name" value="Methyl-accepting chemotaxis sensory transducer"/>
    <property type="match status" value="1"/>
</dbReference>
<organism evidence="6 7">
    <name type="scientific">Methanolobus profundi</name>
    <dbReference type="NCBI Taxonomy" id="487685"/>
    <lineage>
        <taxon>Archaea</taxon>
        <taxon>Methanobacteriati</taxon>
        <taxon>Methanobacteriota</taxon>
        <taxon>Stenosarchaea group</taxon>
        <taxon>Methanomicrobia</taxon>
        <taxon>Methanosarcinales</taxon>
        <taxon>Methanosarcinaceae</taxon>
        <taxon>Methanolobus</taxon>
    </lineage>
</organism>
<feature type="domain" description="HAMP" evidence="5">
    <location>
        <begin position="242"/>
        <end position="294"/>
    </location>
</feature>
<name>A0A1I4QLG5_9EURY</name>
<evidence type="ECO:0000256" key="3">
    <source>
        <dbReference type="PROSITE-ProRule" id="PRU00284"/>
    </source>
</evidence>